<reference evidence="1" key="1">
    <citation type="journal article" date="2021" name="Proc. Natl. Acad. Sci. U.S.A.">
        <title>A Catalog of Tens of Thousands of Viruses from Human Metagenomes Reveals Hidden Associations with Chronic Diseases.</title>
        <authorList>
            <person name="Tisza M.J."/>
            <person name="Buck C.B."/>
        </authorList>
    </citation>
    <scope>NUCLEOTIDE SEQUENCE</scope>
    <source>
        <strain evidence="1">CtUir1</strain>
    </source>
</reference>
<proteinExistence type="predicted"/>
<name>A0A8S5QPE7_9CAUD</name>
<organism evidence="1">
    <name type="scientific">Siphoviridae sp. ctUir1</name>
    <dbReference type="NCBI Taxonomy" id="2826353"/>
    <lineage>
        <taxon>Viruses</taxon>
        <taxon>Duplodnaviria</taxon>
        <taxon>Heunggongvirae</taxon>
        <taxon>Uroviricota</taxon>
        <taxon>Caudoviricetes</taxon>
    </lineage>
</organism>
<sequence>MDDTIEQIVKAAKEAVKCYGGDDQYMILEEVSRRLQEEGHTALMVEYLGEEVVNDEQ</sequence>
<evidence type="ECO:0000313" key="1">
    <source>
        <dbReference type="EMBL" id="DAE20681.1"/>
    </source>
</evidence>
<accession>A0A8S5QPE7</accession>
<dbReference type="EMBL" id="BK015699">
    <property type="protein sequence ID" value="DAE20681.1"/>
    <property type="molecule type" value="Genomic_DNA"/>
</dbReference>
<protein>
    <submittedName>
        <fullName evidence="1">Uncharacterized protein</fullName>
    </submittedName>
</protein>